<dbReference type="EMBL" id="FRFD01000011">
    <property type="protein sequence ID" value="SHO52331.1"/>
    <property type="molecule type" value="Genomic_DNA"/>
</dbReference>
<keyword evidence="10" id="KW-1185">Reference proteome</keyword>
<evidence type="ECO:0000259" key="8">
    <source>
        <dbReference type="PROSITE" id="PS50917"/>
    </source>
</evidence>
<dbReference type="SUPFAM" id="SSF47336">
    <property type="entry name" value="ACP-like"/>
    <property type="match status" value="2"/>
</dbReference>
<evidence type="ECO:0000256" key="4">
    <source>
        <dbReference type="ARBA" id="ARBA00022553"/>
    </source>
</evidence>
<dbReference type="SUPFAM" id="SSF56801">
    <property type="entry name" value="Acetyl-CoA synthetase-like"/>
    <property type="match status" value="1"/>
</dbReference>
<comment type="pathway">
    <text evidence="2">Siderophore biosynthesis.</text>
</comment>
<feature type="domain" description="SPOC" evidence="8">
    <location>
        <begin position="1058"/>
        <end position="1131"/>
    </location>
</feature>
<dbReference type="NCBIfam" id="TIGR01733">
    <property type="entry name" value="AA-adenyl-dom"/>
    <property type="match status" value="1"/>
</dbReference>
<feature type="domain" description="Carrier" evidence="7">
    <location>
        <begin position="1"/>
        <end position="76"/>
    </location>
</feature>
<dbReference type="InterPro" id="IPR010912">
    <property type="entry name" value="SPOC_met"/>
</dbReference>
<dbReference type="GO" id="GO:0043041">
    <property type="term" value="P:amino acid activation for nonribosomal peptide biosynthetic process"/>
    <property type="evidence" value="ECO:0007669"/>
    <property type="project" value="TreeGrafter"/>
</dbReference>
<dbReference type="Gene3D" id="3.30.559.10">
    <property type="entry name" value="Chloramphenicol acetyltransferase-like domain"/>
    <property type="match status" value="1"/>
</dbReference>
<dbReference type="PROSITE" id="PS00012">
    <property type="entry name" value="PHOSPHOPANTETHEINE"/>
    <property type="match status" value="2"/>
</dbReference>
<keyword evidence="6" id="KW-0045">Antibiotic biosynthesis</keyword>
<dbReference type="InterPro" id="IPR042099">
    <property type="entry name" value="ANL_N_sf"/>
</dbReference>
<dbReference type="InterPro" id="IPR009081">
    <property type="entry name" value="PP-bd_ACP"/>
</dbReference>
<dbReference type="SMART" id="SM00823">
    <property type="entry name" value="PKS_PP"/>
    <property type="match status" value="1"/>
</dbReference>
<dbReference type="Gene3D" id="1.10.1200.10">
    <property type="entry name" value="ACP-like"/>
    <property type="match status" value="2"/>
</dbReference>
<dbReference type="InterPro" id="IPR045851">
    <property type="entry name" value="AMP-bd_C_sf"/>
</dbReference>
<accession>A0A1M7YI95</accession>
<dbReference type="PANTHER" id="PTHR45527">
    <property type="entry name" value="NONRIBOSOMAL PEPTIDE SYNTHETASE"/>
    <property type="match status" value="1"/>
</dbReference>
<organism evidence="9 10">
    <name type="scientific">Anaerocolumna xylanovorans DSM 12503</name>
    <dbReference type="NCBI Taxonomy" id="1121345"/>
    <lineage>
        <taxon>Bacteria</taxon>
        <taxon>Bacillati</taxon>
        <taxon>Bacillota</taxon>
        <taxon>Clostridia</taxon>
        <taxon>Lachnospirales</taxon>
        <taxon>Lachnospiraceae</taxon>
        <taxon>Anaerocolumna</taxon>
    </lineage>
</organism>
<dbReference type="InterPro" id="IPR057737">
    <property type="entry name" value="Condensation_MtbB-like"/>
</dbReference>
<dbReference type="GO" id="GO:0005737">
    <property type="term" value="C:cytoplasm"/>
    <property type="evidence" value="ECO:0007669"/>
    <property type="project" value="TreeGrafter"/>
</dbReference>
<reference evidence="9 10" key="1">
    <citation type="submission" date="2016-12" db="EMBL/GenBank/DDBJ databases">
        <authorList>
            <person name="Song W.-J."/>
            <person name="Kurnit D.M."/>
        </authorList>
    </citation>
    <scope>NUCLEOTIDE SEQUENCE [LARGE SCALE GENOMIC DNA]</scope>
    <source>
        <strain evidence="9 10">DSM 12503</strain>
    </source>
</reference>
<dbReference type="InterPro" id="IPR010071">
    <property type="entry name" value="AA_adenyl_dom"/>
</dbReference>
<sequence>MKGNWDKEKIEKLIMRFLPNIENIPEDKNLIELGLNSLQIMRIINQIRKSGASVNFPQLINAPTIQGWNDILEKASRTVSKNTAVRENHMKAEKPKAPLTDVQYSYWIGRDDNQPMGGVGCHAYIEIDGRNVDVEQLQKAWKHLFTIHPMLRARFTDDGRQEIMELPYDDQLAVYDLREKSDTCKEEELLKIRGELSHRKMKTELGQVAGLAIALLSGENSKIYFDIDLLICDVQSFQIILRDLSTVYVNKEKPPVNPLWLFTKYINTLDTKDSIEWMRAKKYWQNRLDTLPLRPELPLLKYPEDIRYPKYIRRSKFCEAEIWKRIKEIAAELAVTPAMILLTVYAEVLDYWSSNSEFLINIPLFDRNTQIDGIEDVVADFTNLLLLAVNCKEKHTFIDLLKSIKNQFYEDMEYTAYSGVQVQRDLASLYAGERDFAPIVFACNLGTELLSEEFRENLGDFSFMISQTPQVWIDFQIFEIDGQLMLAWDSVDEMFPDGLVESMFTIYCQRLVDLAKDANTRNTQFDLLPQGQQEKRSLDKLVASSDNVYMLYQGFLESCERDGDKVALSEADTGKKLTYRQLYDRSMKVAALLLEKGVKREELVCVMLPRGADQISAIYGILFAGAAYVPISVEQPEERIKKIINKVNAKFMISNHDIESTIEFWDVDFLDIAEIDTRNPLATVIEVNTESTAYVIMTSGSTGEPKGVEVSHASAWNTIRDVNARYRIDASASLLGISGVDFDLSVYDNFGILGAGGTLHLLSENTSKDANFWLKTILENNITVWNSVPILLKMLLIEMDTAQSIDVPLQIIMLSGDWIERELPIMLNNKIPNCELYAMGGATEGAIWSNYYKVDFPIPKEWKNIPYGRPLSHQTYRVVDSKGRDCPDWVMGELWIGGEGVAKGYRGDIELTAQKFLYEYGQKWYKTGDLGRFWPDRTIEIMGRKDFQVKIKGHRIELGEIESVLKEHPEIKDALAVAKTYENGEKYLAAYFVLHNPDKSWQEEEIRNFLRGKLASYMVPGSFVPMVKIPLTKNGKVDRKSLPDPVIAKKENQLAAYEGEVEEKLANIWKQILAVDFVEREADYFELGGNSLVATEMIKLIKETFAVRVPIRDIFDYPALSELAGRIEELQ</sequence>
<dbReference type="Pfam" id="PF00550">
    <property type="entry name" value="PP-binding"/>
    <property type="match status" value="2"/>
</dbReference>
<dbReference type="GO" id="GO:0031177">
    <property type="term" value="F:phosphopantetheine binding"/>
    <property type="evidence" value="ECO:0007669"/>
    <property type="project" value="InterPro"/>
</dbReference>
<dbReference type="InterPro" id="IPR023213">
    <property type="entry name" value="CAT-like_dom_sf"/>
</dbReference>
<evidence type="ECO:0000256" key="5">
    <source>
        <dbReference type="ARBA" id="ARBA00022598"/>
    </source>
</evidence>
<keyword evidence="5" id="KW-0436">Ligase</keyword>
<dbReference type="Pfam" id="PF00501">
    <property type="entry name" value="AMP-binding"/>
    <property type="match status" value="1"/>
</dbReference>
<evidence type="ECO:0000256" key="2">
    <source>
        <dbReference type="ARBA" id="ARBA00004924"/>
    </source>
</evidence>
<dbReference type="SUPFAM" id="SSF52777">
    <property type="entry name" value="CoA-dependent acyltransferases"/>
    <property type="match status" value="2"/>
</dbReference>
<dbReference type="PROSITE" id="PS00455">
    <property type="entry name" value="AMP_BINDING"/>
    <property type="match status" value="1"/>
</dbReference>
<evidence type="ECO:0000313" key="10">
    <source>
        <dbReference type="Proteomes" id="UP000184612"/>
    </source>
</evidence>
<name>A0A1M7YI95_9FIRM</name>
<dbReference type="PROSITE" id="PS50075">
    <property type="entry name" value="CARRIER"/>
    <property type="match status" value="2"/>
</dbReference>
<dbReference type="PANTHER" id="PTHR45527:SF10">
    <property type="entry name" value="PYOCHELIN SYNTHASE PCHF"/>
    <property type="match status" value="1"/>
</dbReference>
<dbReference type="CDD" id="cd19535">
    <property type="entry name" value="Cyc_NRPS"/>
    <property type="match status" value="1"/>
</dbReference>
<dbReference type="GO" id="GO:0008610">
    <property type="term" value="P:lipid biosynthetic process"/>
    <property type="evidence" value="ECO:0007669"/>
    <property type="project" value="UniProtKB-ARBA"/>
</dbReference>
<dbReference type="GO" id="GO:0044550">
    <property type="term" value="P:secondary metabolite biosynthetic process"/>
    <property type="evidence" value="ECO:0007669"/>
    <property type="project" value="TreeGrafter"/>
</dbReference>
<dbReference type="STRING" id="1121345.SAMN02745217_03586"/>
<dbReference type="Gene3D" id="3.30.300.30">
    <property type="match status" value="1"/>
</dbReference>
<dbReference type="InterPro" id="IPR036736">
    <property type="entry name" value="ACP-like_sf"/>
</dbReference>
<proteinExistence type="predicted"/>
<dbReference type="FunFam" id="3.30.300.30:FF:000010">
    <property type="entry name" value="Enterobactin synthetase component F"/>
    <property type="match status" value="1"/>
</dbReference>
<dbReference type="FunFam" id="3.30.559.10:FF:000023">
    <property type="entry name" value="Non-ribosomal peptide synthetase"/>
    <property type="match status" value="1"/>
</dbReference>
<dbReference type="RefSeq" id="WP_073590241.1">
    <property type="nucleotide sequence ID" value="NZ_FRFD01000011.1"/>
</dbReference>
<evidence type="ECO:0000313" key="9">
    <source>
        <dbReference type="EMBL" id="SHO52331.1"/>
    </source>
</evidence>
<keyword evidence="3" id="KW-0596">Phosphopantetheine</keyword>
<dbReference type="InterPro" id="IPR020845">
    <property type="entry name" value="AMP-binding_CS"/>
</dbReference>
<dbReference type="AlphaFoldDB" id="A0A1M7YI95"/>
<dbReference type="InterPro" id="IPR006162">
    <property type="entry name" value="Ppantetheine_attach_site"/>
</dbReference>
<dbReference type="GO" id="GO:0003824">
    <property type="term" value="F:catalytic activity"/>
    <property type="evidence" value="ECO:0007669"/>
    <property type="project" value="InterPro"/>
</dbReference>
<dbReference type="InterPro" id="IPR020806">
    <property type="entry name" value="PKS_PP-bd"/>
</dbReference>
<dbReference type="InterPro" id="IPR025110">
    <property type="entry name" value="AMP-bd_C"/>
</dbReference>
<dbReference type="InterPro" id="IPR000873">
    <property type="entry name" value="AMP-dep_synth/lig_dom"/>
</dbReference>
<keyword evidence="4" id="KW-0597">Phosphoprotein</keyword>
<comment type="cofactor">
    <cofactor evidence="1">
        <name>pantetheine 4'-phosphate</name>
        <dbReference type="ChEBI" id="CHEBI:47942"/>
    </cofactor>
</comment>
<dbReference type="Gene3D" id="3.30.559.30">
    <property type="entry name" value="Nonribosomal peptide synthetase, condensation domain"/>
    <property type="match status" value="1"/>
</dbReference>
<dbReference type="PROSITE" id="PS50917">
    <property type="entry name" value="SPOC"/>
    <property type="match status" value="1"/>
</dbReference>
<dbReference type="Pfam" id="PF13193">
    <property type="entry name" value="AMP-binding_C"/>
    <property type="match status" value="1"/>
</dbReference>
<dbReference type="Proteomes" id="UP000184612">
    <property type="component" value="Unassembled WGS sequence"/>
</dbReference>
<gene>
    <name evidence="9" type="ORF">SAMN02745217_03586</name>
</gene>
<evidence type="ECO:0000256" key="6">
    <source>
        <dbReference type="ARBA" id="ARBA00023194"/>
    </source>
</evidence>
<protein>
    <submittedName>
        <fullName evidence="9">Amino acid adenylation domain-containing protein</fullName>
    </submittedName>
</protein>
<evidence type="ECO:0000256" key="1">
    <source>
        <dbReference type="ARBA" id="ARBA00001957"/>
    </source>
</evidence>
<dbReference type="Gene3D" id="3.40.50.12780">
    <property type="entry name" value="N-terminal domain of ligase-like"/>
    <property type="match status" value="1"/>
</dbReference>
<dbReference type="InterPro" id="IPR001242">
    <property type="entry name" value="Condensation_dom"/>
</dbReference>
<evidence type="ECO:0000256" key="3">
    <source>
        <dbReference type="ARBA" id="ARBA00022450"/>
    </source>
</evidence>
<dbReference type="Pfam" id="PF00668">
    <property type="entry name" value="Condensation"/>
    <property type="match status" value="1"/>
</dbReference>
<dbReference type="GO" id="GO:0017000">
    <property type="term" value="P:antibiotic biosynthetic process"/>
    <property type="evidence" value="ECO:0007669"/>
    <property type="project" value="UniProtKB-KW"/>
</dbReference>
<feature type="domain" description="Carrier" evidence="7">
    <location>
        <begin position="1056"/>
        <end position="1131"/>
    </location>
</feature>
<dbReference type="OrthoDB" id="9778383at2"/>
<evidence type="ECO:0000259" key="7">
    <source>
        <dbReference type="PROSITE" id="PS50075"/>
    </source>
</evidence>